<gene>
    <name evidence="1" type="ORF">N7644_00680</name>
</gene>
<protein>
    <submittedName>
        <fullName evidence="1">Uncharacterized protein</fullName>
    </submittedName>
</protein>
<dbReference type="Proteomes" id="UP001159329">
    <property type="component" value="Unassembled WGS sequence"/>
</dbReference>
<accession>A0AA42L8J9</accession>
<proteinExistence type="predicted"/>
<organism evidence="1 2">
    <name type="scientific">Acinetobacter courvalinii</name>
    <dbReference type="NCBI Taxonomy" id="280147"/>
    <lineage>
        <taxon>Bacteria</taxon>
        <taxon>Pseudomonadati</taxon>
        <taxon>Pseudomonadota</taxon>
        <taxon>Gammaproteobacteria</taxon>
        <taxon>Moraxellales</taxon>
        <taxon>Moraxellaceae</taxon>
        <taxon>Acinetobacter</taxon>
    </lineage>
</organism>
<comment type="caution">
    <text evidence="1">The sequence shown here is derived from an EMBL/GenBank/DDBJ whole genome shotgun (WGS) entry which is preliminary data.</text>
</comment>
<sequence length="71" mass="8083">MSYIKKQVEFNAKNGGKEQFIGIYEERVNTSIDSPDSTTEHLIAVLINNQPVRIEGYGHFTHPESGIKYEL</sequence>
<reference evidence="1" key="1">
    <citation type="submission" date="2022-09" db="EMBL/GenBank/DDBJ databases">
        <title>Intensive care unit water sources are persistently colonized with multi-drug resistant bacteria and are the site of extensive horizontal gene transfer of antibiotic resistance genes.</title>
        <authorList>
            <person name="Diorio-Toth L."/>
        </authorList>
    </citation>
    <scope>NUCLEOTIDE SEQUENCE</scope>
    <source>
        <strain evidence="1">GD04005</strain>
    </source>
</reference>
<dbReference type="RefSeq" id="WP_279694079.1">
    <property type="nucleotide sequence ID" value="NZ_JAOEEO010000001.1"/>
</dbReference>
<evidence type="ECO:0000313" key="1">
    <source>
        <dbReference type="EMBL" id="MDH0562194.1"/>
    </source>
</evidence>
<evidence type="ECO:0000313" key="2">
    <source>
        <dbReference type="Proteomes" id="UP001159329"/>
    </source>
</evidence>
<dbReference type="AlphaFoldDB" id="A0AA42L8J9"/>
<name>A0AA42L8J9_9GAMM</name>
<dbReference type="EMBL" id="JAOEEO010000001">
    <property type="protein sequence ID" value="MDH0562194.1"/>
    <property type="molecule type" value="Genomic_DNA"/>
</dbReference>